<dbReference type="GO" id="GO:0015833">
    <property type="term" value="P:peptide transport"/>
    <property type="evidence" value="ECO:0007669"/>
    <property type="project" value="TreeGrafter"/>
</dbReference>
<dbReference type="Gene3D" id="3.40.190.10">
    <property type="entry name" value="Periplasmic binding protein-like II"/>
    <property type="match status" value="1"/>
</dbReference>
<dbReference type="Gene3D" id="3.90.76.10">
    <property type="entry name" value="Dipeptide-binding Protein, Domain 1"/>
    <property type="match status" value="1"/>
</dbReference>
<reference evidence="3 4" key="1">
    <citation type="submission" date="2020-07" db="EMBL/GenBank/DDBJ databases">
        <title>Huge and variable diversity of episymbiotic CPR bacteria and DPANN archaea in groundwater ecosystems.</title>
        <authorList>
            <person name="He C.Y."/>
            <person name="Keren R."/>
            <person name="Whittaker M."/>
            <person name="Farag I.F."/>
            <person name="Doudna J."/>
            <person name="Cate J.H.D."/>
            <person name="Banfield J.F."/>
        </authorList>
    </citation>
    <scope>NUCLEOTIDE SEQUENCE [LARGE SCALE GENOMIC DNA]</scope>
    <source>
        <strain evidence="3">NC_groundwater_70_Ag_B-0.1um_54_66</strain>
    </source>
</reference>
<evidence type="ECO:0000259" key="2">
    <source>
        <dbReference type="Pfam" id="PF00496"/>
    </source>
</evidence>
<evidence type="ECO:0000313" key="3">
    <source>
        <dbReference type="EMBL" id="QQG37376.1"/>
    </source>
</evidence>
<dbReference type="PIRSF" id="PIRSF002741">
    <property type="entry name" value="MppA"/>
    <property type="match status" value="1"/>
</dbReference>
<dbReference type="PANTHER" id="PTHR30290">
    <property type="entry name" value="PERIPLASMIC BINDING COMPONENT OF ABC TRANSPORTER"/>
    <property type="match status" value="1"/>
</dbReference>
<gene>
    <name evidence="3" type="ORF">HYS17_05005</name>
</gene>
<dbReference type="AlphaFoldDB" id="A0A7T5R4N9"/>
<dbReference type="EMBL" id="CP066681">
    <property type="protein sequence ID" value="QQG37376.1"/>
    <property type="molecule type" value="Genomic_DNA"/>
</dbReference>
<dbReference type="GO" id="GO:0043190">
    <property type="term" value="C:ATP-binding cassette (ABC) transporter complex"/>
    <property type="evidence" value="ECO:0007669"/>
    <property type="project" value="InterPro"/>
</dbReference>
<dbReference type="SUPFAM" id="SSF53850">
    <property type="entry name" value="Periplasmic binding protein-like II"/>
    <property type="match status" value="1"/>
</dbReference>
<dbReference type="GO" id="GO:0042884">
    <property type="term" value="P:microcin transport"/>
    <property type="evidence" value="ECO:0007669"/>
    <property type="project" value="TreeGrafter"/>
</dbReference>
<name>A0A7T5R4N9_9BACT</name>
<evidence type="ECO:0000313" key="4">
    <source>
        <dbReference type="Proteomes" id="UP000595362"/>
    </source>
</evidence>
<accession>A0A7T5R4N9</accession>
<protein>
    <submittedName>
        <fullName evidence="3">ABC transporter substrate-binding protein</fullName>
    </submittedName>
</protein>
<proteinExistence type="predicted"/>
<dbReference type="GO" id="GO:1904680">
    <property type="term" value="F:peptide transmembrane transporter activity"/>
    <property type="evidence" value="ECO:0007669"/>
    <property type="project" value="TreeGrafter"/>
</dbReference>
<dbReference type="InterPro" id="IPR000914">
    <property type="entry name" value="SBP_5_dom"/>
</dbReference>
<dbReference type="Pfam" id="PF00496">
    <property type="entry name" value="SBP_bac_5"/>
    <property type="match status" value="1"/>
</dbReference>
<keyword evidence="1" id="KW-0732">Signal</keyword>
<dbReference type="Proteomes" id="UP000595362">
    <property type="component" value="Chromosome"/>
</dbReference>
<dbReference type="Gene3D" id="3.10.105.10">
    <property type="entry name" value="Dipeptide-binding Protein, Domain 3"/>
    <property type="match status" value="1"/>
</dbReference>
<organism evidence="3 4">
    <name type="scientific">Micavibrio aeruginosavorus</name>
    <dbReference type="NCBI Taxonomy" id="349221"/>
    <lineage>
        <taxon>Bacteria</taxon>
        <taxon>Pseudomonadati</taxon>
        <taxon>Bdellovibrionota</taxon>
        <taxon>Bdellovibrionia</taxon>
        <taxon>Bdellovibrionales</taxon>
        <taxon>Pseudobdellovibrionaceae</taxon>
        <taxon>Micavibrio</taxon>
    </lineage>
</organism>
<dbReference type="InterPro" id="IPR030678">
    <property type="entry name" value="Peptide/Ni-bd"/>
</dbReference>
<dbReference type="InterPro" id="IPR039424">
    <property type="entry name" value="SBP_5"/>
</dbReference>
<dbReference type="PANTHER" id="PTHR30290:SF64">
    <property type="entry name" value="ABC TRANSPORTER PERIPLASMIC BINDING PROTEIN"/>
    <property type="match status" value="1"/>
</dbReference>
<evidence type="ECO:0000256" key="1">
    <source>
        <dbReference type="ARBA" id="ARBA00022729"/>
    </source>
</evidence>
<sequence>MGIMPARAEILYGLAMNDTPKYASGASHLDYVNPNAPKGGTLTQSAIGTFDNLNPFNIKGTVAQGLSLVHDRLMQRVWDEPFTLYPLIAEKIDVPTDRSAITFYLDPRAKFQNGTPITADDILFSFQTLKEKGRPNMRRIYALVDNAEKHDDHTVHFSLGEGYDRETVMILAMMPVLSKAWWEGREFDATTLDIPNASGPYKIAQIDPGRKIIYERNPAYWAANLMVNKGQYNFDRMVFDYYRDDTVAFEAFKSGEFDLRREADAGKWAKGYDFPAAKNGMVKVEMLAHGRPEKVRSLIFNIRRPPFDDARVREALSLALDFEWMNANLYHGLYRRVNSYYPNSELAAGDWIPPSHKTPAESRTNLKKADELLKDAGWIISNGQRIKQDSPTTPLTFEIMLGSPDDEKVALAFARNLKKLGVEPRVRVLDSAAFTGRLNEYDYDMVLHFWLSTLSPGTEQVLYYGCEAGKQKARWNFPGICDPKIDTLALSVANAPTRADMMQLVKELDRALLAGHYMIPLNYAGVDYVAYKSRLQRPDVLPLYGMVLESWWTSPDQ</sequence>
<feature type="domain" description="Solute-binding protein family 5" evidence="2">
    <location>
        <begin position="84"/>
        <end position="461"/>
    </location>
</feature>
<dbReference type="CDD" id="cd08497">
    <property type="entry name" value="MbnE-like"/>
    <property type="match status" value="1"/>
</dbReference>
<dbReference type="GO" id="GO:0030288">
    <property type="term" value="C:outer membrane-bounded periplasmic space"/>
    <property type="evidence" value="ECO:0007669"/>
    <property type="project" value="TreeGrafter"/>
</dbReference>